<sequence>MKKAVVYVGLAVTLSLAALASGARTVCIFVGSYSFYSYNSASLSLAAIALVFWGLSVRRLWKHRRLSKSLPEPMKIEGYADDGNPV</sequence>
<accession>A0ABW4XHI7</accession>
<dbReference type="EMBL" id="JBHUHT010000007">
    <property type="protein sequence ID" value="MFD2094995.1"/>
    <property type="molecule type" value="Genomic_DNA"/>
</dbReference>
<keyword evidence="1" id="KW-1133">Transmembrane helix</keyword>
<comment type="caution">
    <text evidence="3">The sequence shown here is derived from an EMBL/GenBank/DDBJ whole genome shotgun (WGS) entry which is preliminary data.</text>
</comment>
<keyword evidence="1" id="KW-0812">Transmembrane</keyword>
<organism evidence="3 4">
    <name type="scientific">Corallincola platygyrae</name>
    <dbReference type="NCBI Taxonomy" id="1193278"/>
    <lineage>
        <taxon>Bacteria</taxon>
        <taxon>Pseudomonadati</taxon>
        <taxon>Pseudomonadota</taxon>
        <taxon>Gammaproteobacteria</taxon>
        <taxon>Alteromonadales</taxon>
        <taxon>Psychromonadaceae</taxon>
        <taxon>Corallincola</taxon>
    </lineage>
</organism>
<feature type="signal peptide" evidence="2">
    <location>
        <begin position="1"/>
        <end position="20"/>
    </location>
</feature>
<name>A0ABW4XHI7_9GAMM</name>
<feature type="chain" id="PRO_5047227061" evidence="2">
    <location>
        <begin position="21"/>
        <end position="86"/>
    </location>
</feature>
<gene>
    <name evidence="3" type="ORF">ACFSJ3_03300</name>
</gene>
<dbReference type="Proteomes" id="UP001597380">
    <property type="component" value="Unassembled WGS sequence"/>
</dbReference>
<reference evidence="4" key="1">
    <citation type="journal article" date="2019" name="Int. J. Syst. Evol. Microbiol.">
        <title>The Global Catalogue of Microorganisms (GCM) 10K type strain sequencing project: providing services to taxonomists for standard genome sequencing and annotation.</title>
        <authorList>
            <consortium name="The Broad Institute Genomics Platform"/>
            <consortium name="The Broad Institute Genome Sequencing Center for Infectious Disease"/>
            <person name="Wu L."/>
            <person name="Ma J."/>
        </authorList>
    </citation>
    <scope>NUCLEOTIDE SEQUENCE [LARGE SCALE GENOMIC DNA]</scope>
    <source>
        <strain evidence="4">CGMCC 1.10992</strain>
    </source>
</reference>
<keyword evidence="1" id="KW-0472">Membrane</keyword>
<evidence type="ECO:0000313" key="3">
    <source>
        <dbReference type="EMBL" id="MFD2094995.1"/>
    </source>
</evidence>
<dbReference type="RefSeq" id="WP_345337952.1">
    <property type="nucleotide sequence ID" value="NZ_BAABLI010000004.1"/>
</dbReference>
<evidence type="ECO:0000256" key="1">
    <source>
        <dbReference type="SAM" id="Phobius"/>
    </source>
</evidence>
<protein>
    <submittedName>
        <fullName evidence="3">Uncharacterized protein</fullName>
    </submittedName>
</protein>
<keyword evidence="2" id="KW-0732">Signal</keyword>
<keyword evidence="4" id="KW-1185">Reference proteome</keyword>
<evidence type="ECO:0000313" key="4">
    <source>
        <dbReference type="Proteomes" id="UP001597380"/>
    </source>
</evidence>
<evidence type="ECO:0000256" key="2">
    <source>
        <dbReference type="SAM" id="SignalP"/>
    </source>
</evidence>
<feature type="transmembrane region" description="Helical" evidence="1">
    <location>
        <begin position="35"/>
        <end position="55"/>
    </location>
</feature>
<proteinExistence type="predicted"/>